<dbReference type="AlphaFoldDB" id="A0A7J6VCK1"/>
<protein>
    <submittedName>
        <fullName evidence="3">Uncharacterized protein</fullName>
    </submittedName>
</protein>
<gene>
    <name evidence="3" type="ORF">FRX31_027577</name>
</gene>
<feature type="region of interest" description="Disordered" evidence="1">
    <location>
        <begin position="69"/>
        <end position="88"/>
    </location>
</feature>
<evidence type="ECO:0000256" key="2">
    <source>
        <dbReference type="SAM" id="SignalP"/>
    </source>
</evidence>
<comment type="caution">
    <text evidence="3">The sequence shown here is derived from an EMBL/GenBank/DDBJ whole genome shotgun (WGS) entry which is preliminary data.</text>
</comment>
<accession>A0A7J6VCK1</accession>
<dbReference type="Proteomes" id="UP000554482">
    <property type="component" value="Unassembled WGS sequence"/>
</dbReference>
<evidence type="ECO:0000256" key="1">
    <source>
        <dbReference type="SAM" id="MobiDB-lite"/>
    </source>
</evidence>
<sequence>MASAISKPFALLLVTVLLLLASSIMHVESSVVTTPATVYPTQCIAKCKSAIPTCIKSCFGTEKSTINRGLSSKGRSNSSKGGSNSGKGGHKYCIIPCKEEFSRVSKEKSSGQPAASNLSTTAAAGSCYSLTGGLPCMAKCVRAGPPVLRFKSSSRIYRALGSIYATSGSSIDWD</sequence>
<feature type="compositionally biased region" description="Low complexity" evidence="1">
    <location>
        <begin position="69"/>
        <end position="82"/>
    </location>
</feature>
<dbReference type="OrthoDB" id="10576810at2759"/>
<evidence type="ECO:0000313" key="4">
    <source>
        <dbReference type="Proteomes" id="UP000554482"/>
    </source>
</evidence>
<evidence type="ECO:0000313" key="3">
    <source>
        <dbReference type="EMBL" id="KAF5182836.1"/>
    </source>
</evidence>
<name>A0A7J6VCK1_THATH</name>
<dbReference type="EMBL" id="JABWDY010034251">
    <property type="protein sequence ID" value="KAF5182836.1"/>
    <property type="molecule type" value="Genomic_DNA"/>
</dbReference>
<reference evidence="3 4" key="1">
    <citation type="submission" date="2020-06" db="EMBL/GenBank/DDBJ databases">
        <title>Transcriptomic and genomic resources for Thalictrum thalictroides and T. hernandezii: Facilitating candidate gene discovery in an emerging model plant lineage.</title>
        <authorList>
            <person name="Arias T."/>
            <person name="Riano-Pachon D.M."/>
            <person name="Di Stilio V.S."/>
        </authorList>
    </citation>
    <scope>NUCLEOTIDE SEQUENCE [LARGE SCALE GENOMIC DNA]</scope>
    <source>
        <strain evidence="4">cv. WT478/WT964</strain>
        <tissue evidence="3">Leaves</tissue>
    </source>
</reference>
<proteinExistence type="predicted"/>
<feature type="chain" id="PRO_5029861689" evidence="2">
    <location>
        <begin position="30"/>
        <end position="174"/>
    </location>
</feature>
<organism evidence="3 4">
    <name type="scientific">Thalictrum thalictroides</name>
    <name type="common">Rue-anemone</name>
    <name type="synonym">Anemone thalictroides</name>
    <dbReference type="NCBI Taxonomy" id="46969"/>
    <lineage>
        <taxon>Eukaryota</taxon>
        <taxon>Viridiplantae</taxon>
        <taxon>Streptophyta</taxon>
        <taxon>Embryophyta</taxon>
        <taxon>Tracheophyta</taxon>
        <taxon>Spermatophyta</taxon>
        <taxon>Magnoliopsida</taxon>
        <taxon>Ranunculales</taxon>
        <taxon>Ranunculaceae</taxon>
        <taxon>Thalictroideae</taxon>
        <taxon>Thalictrum</taxon>
    </lineage>
</organism>
<keyword evidence="2" id="KW-0732">Signal</keyword>
<feature type="signal peptide" evidence="2">
    <location>
        <begin position="1"/>
        <end position="29"/>
    </location>
</feature>
<keyword evidence="4" id="KW-1185">Reference proteome</keyword>